<dbReference type="Pfam" id="PF03401">
    <property type="entry name" value="TctC"/>
    <property type="match status" value="1"/>
</dbReference>
<dbReference type="Proteomes" id="UP000182800">
    <property type="component" value="Unassembled WGS sequence"/>
</dbReference>
<accession>A0A0P7Y5H9</accession>
<dbReference type="InterPro" id="IPR042100">
    <property type="entry name" value="Bug_dom1"/>
</dbReference>
<keyword evidence="6" id="KW-1185">Reference proteome</keyword>
<dbReference type="PANTHER" id="PTHR42928:SF5">
    <property type="entry name" value="BLR1237 PROTEIN"/>
    <property type="match status" value="1"/>
</dbReference>
<dbReference type="STRING" id="1653334.GA0071312_2228"/>
<feature type="chain" id="PRO_5006145975" evidence="2">
    <location>
        <begin position="27"/>
        <end position="330"/>
    </location>
</feature>
<reference evidence="4 6" key="2">
    <citation type="submission" date="2016-08" db="EMBL/GenBank/DDBJ databases">
        <authorList>
            <person name="Varghese N."/>
            <person name="Submissions Spin"/>
        </authorList>
    </citation>
    <scope>NUCLEOTIDE SEQUENCE [LARGE SCALE GENOMIC DNA]</scope>
    <source>
        <strain evidence="4 6">HL-109</strain>
    </source>
</reference>
<evidence type="ECO:0000256" key="2">
    <source>
        <dbReference type="SAM" id="SignalP"/>
    </source>
</evidence>
<gene>
    <name evidence="4" type="ORF">GA0071312_2228</name>
    <name evidence="3" type="ORF">HLUCCO17_02155</name>
</gene>
<reference evidence="3 5" key="1">
    <citation type="submission" date="2015-09" db="EMBL/GenBank/DDBJ databases">
        <title>Identification and resolution of microdiversity through metagenomic sequencing of parallel consortia.</title>
        <authorList>
            <person name="Nelson W.C."/>
            <person name="Romine M.F."/>
            <person name="Lindemann S.R."/>
        </authorList>
    </citation>
    <scope>NUCLEOTIDE SEQUENCE [LARGE SCALE GENOMIC DNA]</scope>
    <source>
        <strain evidence="3">HL-109</strain>
    </source>
</reference>
<evidence type="ECO:0000313" key="6">
    <source>
        <dbReference type="Proteomes" id="UP000182800"/>
    </source>
</evidence>
<comment type="caution">
    <text evidence="3">The sequence shown here is derived from an EMBL/GenBank/DDBJ whole genome shotgun (WGS) entry which is preliminary data.</text>
</comment>
<dbReference type="InterPro" id="IPR005064">
    <property type="entry name" value="BUG"/>
</dbReference>
<dbReference type="PANTHER" id="PTHR42928">
    <property type="entry name" value="TRICARBOXYLATE-BINDING PROTEIN"/>
    <property type="match status" value="1"/>
</dbReference>
<dbReference type="PIRSF" id="PIRSF017082">
    <property type="entry name" value="YflP"/>
    <property type="match status" value="1"/>
</dbReference>
<sequence length="330" mass="35040">MINRRTLLGSALAAPFLSLLPRQARAAQWPAAGPIRLVVAQGGGGNADVVARILVEALEPVLGQRIVVENNGTASGMRATEDVSKAEPDGYTLLVGTSSQLVHNIALFDPLPVDIESTLRGVAMINEVPMVMCVPKDSPDTDLAGLTERVLADPAAFQYGSGPTGTTTHITGALFLQRIGAEDVVHIPYPRSPEAMVDLIAGRLNFVFDPSLTAIGQVQGDAVRPLGVSAPVRLPALAEVPTMEEAGLPGFVSQTWNTISAPADTPQEIVDTLNTMINEIVQSDEMRTRLEDLASIVPPAKTPAEVDAYYAEQRETWIPVVRGTGARREG</sequence>
<name>A0A0P7Y5H9_9HYPH</name>
<dbReference type="EMBL" id="LJSX01000002">
    <property type="protein sequence ID" value="KPQ12390.1"/>
    <property type="molecule type" value="Genomic_DNA"/>
</dbReference>
<feature type="signal peptide" evidence="2">
    <location>
        <begin position="1"/>
        <end position="26"/>
    </location>
</feature>
<organism evidence="3 5">
    <name type="scientific">Saliniramus fredricksonii</name>
    <dbReference type="NCBI Taxonomy" id="1653334"/>
    <lineage>
        <taxon>Bacteria</taxon>
        <taxon>Pseudomonadati</taxon>
        <taxon>Pseudomonadota</taxon>
        <taxon>Alphaproteobacteria</taxon>
        <taxon>Hyphomicrobiales</taxon>
        <taxon>Salinarimonadaceae</taxon>
        <taxon>Saliniramus</taxon>
    </lineage>
</organism>
<evidence type="ECO:0000313" key="4">
    <source>
        <dbReference type="EMBL" id="SCC81292.1"/>
    </source>
</evidence>
<proteinExistence type="inferred from homology"/>
<evidence type="ECO:0000313" key="3">
    <source>
        <dbReference type="EMBL" id="KPQ12390.1"/>
    </source>
</evidence>
<keyword evidence="2" id="KW-0732">Signal</keyword>
<dbReference type="Gene3D" id="3.40.190.150">
    <property type="entry name" value="Bordetella uptake gene, domain 1"/>
    <property type="match status" value="1"/>
</dbReference>
<dbReference type="Gene3D" id="3.40.190.10">
    <property type="entry name" value="Periplasmic binding protein-like II"/>
    <property type="match status" value="1"/>
</dbReference>
<protein>
    <submittedName>
        <fullName evidence="3">TTT family transport system substrate-binding component</fullName>
    </submittedName>
    <submittedName>
        <fullName evidence="4">Tripartite-type tricarboxylate transporter, receptor component TctC</fullName>
    </submittedName>
</protein>
<evidence type="ECO:0000256" key="1">
    <source>
        <dbReference type="ARBA" id="ARBA00006987"/>
    </source>
</evidence>
<keyword evidence="4" id="KW-0675">Receptor</keyword>
<evidence type="ECO:0000313" key="5">
    <source>
        <dbReference type="Proteomes" id="UP000050497"/>
    </source>
</evidence>
<dbReference type="CDD" id="cd07012">
    <property type="entry name" value="PBP2_Bug_TTT"/>
    <property type="match status" value="1"/>
</dbReference>
<dbReference type="AlphaFoldDB" id="A0A0P7Y5H9"/>
<dbReference type="Proteomes" id="UP000050497">
    <property type="component" value="Unassembled WGS sequence"/>
</dbReference>
<comment type="similarity">
    <text evidence="1">Belongs to the UPF0065 (bug) family.</text>
</comment>
<dbReference type="SUPFAM" id="SSF53850">
    <property type="entry name" value="Periplasmic binding protein-like II"/>
    <property type="match status" value="1"/>
</dbReference>
<dbReference type="RefSeq" id="WP_074445019.1">
    <property type="nucleotide sequence ID" value="NZ_FMBM01000002.1"/>
</dbReference>
<dbReference type="EMBL" id="FMBM01000002">
    <property type="protein sequence ID" value="SCC81292.1"/>
    <property type="molecule type" value="Genomic_DNA"/>
</dbReference>